<accession>A0A951U5D9</accession>
<organism evidence="2 3">
    <name type="scientific">Pegethrix bostrychoides GSE-TBD4-15B</name>
    <dbReference type="NCBI Taxonomy" id="2839662"/>
    <lineage>
        <taxon>Bacteria</taxon>
        <taxon>Bacillati</taxon>
        <taxon>Cyanobacteriota</taxon>
        <taxon>Cyanophyceae</taxon>
        <taxon>Oculatellales</taxon>
        <taxon>Oculatellaceae</taxon>
        <taxon>Pegethrix</taxon>
    </lineage>
</organism>
<reference evidence="2" key="2">
    <citation type="journal article" date="2022" name="Microbiol. Resour. Announc.">
        <title>Metagenome Sequencing to Explore Phylogenomics of Terrestrial Cyanobacteria.</title>
        <authorList>
            <person name="Ward R.D."/>
            <person name="Stajich J.E."/>
            <person name="Johansen J.R."/>
            <person name="Huntemann M."/>
            <person name="Clum A."/>
            <person name="Foster B."/>
            <person name="Foster B."/>
            <person name="Roux S."/>
            <person name="Palaniappan K."/>
            <person name="Varghese N."/>
            <person name="Mukherjee S."/>
            <person name="Reddy T.B.K."/>
            <person name="Daum C."/>
            <person name="Copeland A."/>
            <person name="Chen I.A."/>
            <person name="Ivanova N.N."/>
            <person name="Kyrpides N.C."/>
            <person name="Shapiro N."/>
            <person name="Eloe-Fadrosh E.A."/>
            <person name="Pietrasiak N."/>
        </authorList>
    </citation>
    <scope>NUCLEOTIDE SEQUENCE</scope>
    <source>
        <strain evidence="2">GSE-TBD4-15B</strain>
    </source>
</reference>
<reference evidence="2" key="1">
    <citation type="submission" date="2021-05" db="EMBL/GenBank/DDBJ databases">
        <authorList>
            <person name="Pietrasiak N."/>
            <person name="Ward R."/>
            <person name="Stajich J.E."/>
            <person name="Kurbessoian T."/>
        </authorList>
    </citation>
    <scope>NUCLEOTIDE SEQUENCE</scope>
    <source>
        <strain evidence="2">GSE-TBD4-15B</strain>
    </source>
</reference>
<dbReference type="InterPro" id="IPR008651">
    <property type="entry name" value="Uncharacterised_HicB"/>
</dbReference>
<comment type="caution">
    <text evidence="2">The sequence shown here is derived from an EMBL/GenBank/DDBJ whole genome shotgun (WGS) entry which is preliminary data.</text>
</comment>
<feature type="compositionally biased region" description="Basic and acidic residues" evidence="1">
    <location>
        <begin position="34"/>
        <end position="43"/>
    </location>
</feature>
<evidence type="ECO:0000313" key="2">
    <source>
        <dbReference type="EMBL" id="MBW4465392.1"/>
    </source>
</evidence>
<sequence>MTDDQMSFSGQPVGWPGLGQNTGRTGQPAKRRREPTTPREPIQEPKVYGINQRSKVALKQLSLRIDEGTHAKISQAAQKADKSINAWMEEVLSMAADDTLGSEGEGVIDSAAIRHLIEDPGYARRLIELIEPNLQDSSFAAIFQFSHPLRKLLVGWDRIKPLLPPSGLLADLPTASGLDPDSDSAPDSAIVKLTDAILPCLPAINAVDAVAVIQFNTALKKFLLGLAAVMPFMKADRNHSLLAVVKVVEQLVHEIETGAAR</sequence>
<name>A0A951U5D9_9CYAN</name>
<feature type="region of interest" description="Disordered" evidence="1">
    <location>
        <begin position="1"/>
        <end position="46"/>
    </location>
</feature>
<evidence type="ECO:0000256" key="1">
    <source>
        <dbReference type="SAM" id="MobiDB-lite"/>
    </source>
</evidence>
<feature type="compositionally biased region" description="Polar residues" evidence="1">
    <location>
        <begin position="1"/>
        <end position="10"/>
    </location>
</feature>
<dbReference type="Proteomes" id="UP000707356">
    <property type="component" value="Unassembled WGS sequence"/>
</dbReference>
<dbReference type="InterPro" id="IPR010985">
    <property type="entry name" value="Ribbon_hlx_hlx"/>
</dbReference>
<gene>
    <name evidence="2" type="ORF">KME07_08125</name>
</gene>
<evidence type="ECO:0000313" key="3">
    <source>
        <dbReference type="Proteomes" id="UP000707356"/>
    </source>
</evidence>
<dbReference type="GO" id="GO:0006355">
    <property type="term" value="P:regulation of DNA-templated transcription"/>
    <property type="evidence" value="ECO:0007669"/>
    <property type="project" value="InterPro"/>
</dbReference>
<dbReference type="SUPFAM" id="SSF47598">
    <property type="entry name" value="Ribbon-helix-helix"/>
    <property type="match status" value="1"/>
</dbReference>
<dbReference type="AlphaFoldDB" id="A0A951U5D9"/>
<dbReference type="Pfam" id="PF05534">
    <property type="entry name" value="HicB"/>
    <property type="match status" value="1"/>
</dbReference>
<protein>
    <submittedName>
        <fullName evidence="2">Toxin-antitoxin system HicB family antitoxin</fullName>
    </submittedName>
</protein>
<proteinExistence type="predicted"/>
<dbReference type="EMBL" id="JAHHHV010000041">
    <property type="protein sequence ID" value="MBW4465392.1"/>
    <property type="molecule type" value="Genomic_DNA"/>
</dbReference>